<evidence type="ECO:0000256" key="4">
    <source>
        <dbReference type="ARBA" id="ARBA00023098"/>
    </source>
</evidence>
<reference evidence="7 8" key="1">
    <citation type="submission" date="2019-11" db="EMBL/GenBank/DDBJ databases">
        <title>Comparative genomics of hydrocarbon-degrading Desulfosarcina strains.</title>
        <authorList>
            <person name="Watanabe M."/>
            <person name="Kojima H."/>
            <person name="Fukui M."/>
        </authorList>
    </citation>
    <scope>NUCLEOTIDE SEQUENCE [LARGE SCALE GENOMIC DNA]</scope>
    <source>
        <strain evidence="7 8">PL12</strain>
    </source>
</reference>
<dbReference type="Pfam" id="PF13193">
    <property type="entry name" value="AMP-binding_C"/>
    <property type="match status" value="1"/>
</dbReference>
<feature type="domain" description="AMP-dependent synthetase/ligase" evidence="5">
    <location>
        <begin position="42"/>
        <end position="411"/>
    </location>
</feature>
<keyword evidence="2" id="KW-0436">Ligase</keyword>
<dbReference type="InterPro" id="IPR042099">
    <property type="entry name" value="ANL_N_sf"/>
</dbReference>
<dbReference type="KEGG" id="dalk:DSCA_36810"/>
<evidence type="ECO:0000313" key="8">
    <source>
        <dbReference type="Proteomes" id="UP000427906"/>
    </source>
</evidence>
<dbReference type="GO" id="GO:0006631">
    <property type="term" value="P:fatty acid metabolic process"/>
    <property type="evidence" value="ECO:0007669"/>
    <property type="project" value="UniProtKB-KW"/>
</dbReference>
<name>A0A5K7YRZ0_9BACT</name>
<protein>
    <submittedName>
        <fullName evidence="7">AMP-dependent synthetase</fullName>
    </submittedName>
</protein>
<dbReference type="EMBL" id="AP021874">
    <property type="protein sequence ID" value="BBO69751.1"/>
    <property type="molecule type" value="Genomic_DNA"/>
</dbReference>
<dbReference type="RefSeq" id="WP_155317758.1">
    <property type="nucleotide sequence ID" value="NZ_AP021874.1"/>
</dbReference>
<accession>A0A5K7YRZ0</accession>
<proteinExistence type="inferred from homology"/>
<dbReference type="InterPro" id="IPR025110">
    <property type="entry name" value="AMP-bd_C"/>
</dbReference>
<evidence type="ECO:0000256" key="3">
    <source>
        <dbReference type="ARBA" id="ARBA00022832"/>
    </source>
</evidence>
<dbReference type="SUPFAM" id="SSF56801">
    <property type="entry name" value="Acetyl-CoA synthetase-like"/>
    <property type="match status" value="1"/>
</dbReference>
<dbReference type="OrthoDB" id="5483897at2"/>
<keyword evidence="3" id="KW-0276">Fatty acid metabolism</keyword>
<comment type="similarity">
    <text evidence="1">Belongs to the ATP-dependent AMP-binding enzyme family.</text>
</comment>
<dbReference type="Gene3D" id="3.40.50.12780">
    <property type="entry name" value="N-terminal domain of ligase-like"/>
    <property type="match status" value="1"/>
</dbReference>
<dbReference type="Pfam" id="PF00501">
    <property type="entry name" value="AMP-binding"/>
    <property type="match status" value="1"/>
</dbReference>
<gene>
    <name evidence="7" type="ORF">DSCA_36810</name>
</gene>
<organism evidence="7 8">
    <name type="scientific">Desulfosarcina alkanivorans</name>
    <dbReference type="NCBI Taxonomy" id="571177"/>
    <lineage>
        <taxon>Bacteria</taxon>
        <taxon>Pseudomonadati</taxon>
        <taxon>Thermodesulfobacteriota</taxon>
        <taxon>Desulfobacteria</taxon>
        <taxon>Desulfobacterales</taxon>
        <taxon>Desulfosarcinaceae</taxon>
        <taxon>Desulfosarcina</taxon>
    </lineage>
</organism>
<dbReference type="NCBIfam" id="NF004837">
    <property type="entry name" value="PRK06187.1"/>
    <property type="match status" value="1"/>
</dbReference>
<dbReference type="PANTHER" id="PTHR43859">
    <property type="entry name" value="ACYL-ACTIVATING ENZYME"/>
    <property type="match status" value="1"/>
</dbReference>
<evidence type="ECO:0000259" key="5">
    <source>
        <dbReference type="Pfam" id="PF00501"/>
    </source>
</evidence>
<dbReference type="AlphaFoldDB" id="A0A5K7YRZ0"/>
<sequence length="554" mass="61720">MEITKGFPATSQDKYQLNVTSIIKHAARNFGPQEIASRRIDGSMFYYTYAEAYNRMKKLATSLKEIGVQVGDRVGVLAWNSHENYEIYFGLPGMGAVMLLLNLRLTPPDLAYVIDHSGANFIIVDETLLPIAHAVAPLCKNIKGYIIITMPGKKLADVETTLENTYSYEDVIAEGSQDFEWPHMDETSAYAACYTTGTTGKPKGVYYSHRDVYLHSCTIGMSTEISPKDTYCQIVPMFHALGWGLSQAATMVGARLVFPGMYTLDSLEGLSKLIVDQKTTLSAGAPAIFMPLLDYIRGLDEKPDLRGARFLSGATEPPASMMKGFWDLTGVEIIHAYGATETTPLVTVNRIMPYVEKELNEDQKWELKKKQGLIVVGLDLKVVDAGGKELPKDGKTPGEVLIRGPWITAKYHDAPGSEAQFTMDGYWRSGDVGTLDENGYLKITDRLKDVIKSGGEWISSVDMENEIMSYSSVREAAVVGITHPKWEERPLALVILREGEENRTTADDIKNHLSKTFAKWQLPDEVLFVDEIPKTSVGKMDKKAIRKQYKRMYS</sequence>
<evidence type="ECO:0000256" key="2">
    <source>
        <dbReference type="ARBA" id="ARBA00022598"/>
    </source>
</evidence>
<feature type="domain" description="AMP-binding enzyme C-terminal" evidence="6">
    <location>
        <begin position="463"/>
        <end position="539"/>
    </location>
</feature>
<keyword evidence="8" id="KW-1185">Reference proteome</keyword>
<keyword evidence="4" id="KW-0443">Lipid metabolism</keyword>
<dbReference type="PANTHER" id="PTHR43859:SF4">
    <property type="entry name" value="BUTANOATE--COA LIGASE AAE1-RELATED"/>
    <property type="match status" value="1"/>
</dbReference>
<evidence type="ECO:0000313" key="7">
    <source>
        <dbReference type="EMBL" id="BBO69751.1"/>
    </source>
</evidence>
<dbReference type="FunFam" id="3.30.300.30:FF:000008">
    <property type="entry name" value="2,3-dihydroxybenzoate-AMP ligase"/>
    <property type="match status" value="1"/>
</dbReference>
<dbReference type="InterPro" id="IPR045851">
    <property type="entry name" value="AMP-bd_C_sf"/>
</dbReference>
<evidence type="ECO:0000259" key="6">
    <source>
        <dbReference type="Pfam" id="PF13193"/>
    </source>
</evidence>
<dbReference type="InterPro" id="IPR000873">
    <property type="entry name" value="AMP-dep_synth/lig_dom"/>
</dbReference>
<evidence type="ECO:0000256" key="1">
    <source>
        <dbReference type="ARBA" id="ARBA00006432"/>
    </source>
</evidence>
<dbReference type="GO" id="GO:0016874">
    <property type="term" value="F:ligase activity"/>
    <property type="evidence" value="ECO:0007669"/>
    <property type="project" value="UniProtKB-KW"/>
</dbReference>
<dbReference type="Gene3D" id="3.30.300.30">
    <property type="match status" value="1"/>
</dbReference>
<dbReference type="Proteomes" id="UP000427906">
    <property type="component" value="Chromosome"/>
</dbReference>